<dbReference type="PANTHER" id="PTHR33692">
    <property type="entry name" value="RIBOSOME MATURATION FACTOR RIMM"/>
    <property type="match status" value="1"/>
</dbReference>
<dbReference type="Gene3D" id="2.40.30.60">
    <property type="entry name" value="RimM"/>
    <property type="match status" value="1"/>
</dbReference>
<reference evidence="8 9" key="1">
    <citation type="submission" date="2015-06" db="EMBL/GenBank/DDBJ databases">
        <title>Genome sequencing of Thermotogales isolates from hydrothermal vents.</title>
        <authorList>
            <person name="Haverkamp T.H."/>
            <person name="Kublanov I.V."/>
            <person name="Nesbo C.L."/>
        </authorList>
    </citation>
    <scope>NUCLEOTIDE SEQUENCE [LARGE SCALE GENOMIC DNA]</scope>
    <source>
        <strain evidence="9">ik275mar</strain>
    </source>
</reference>
<dbReference type="PANTHER" id="PTHR33692:SF1">
    <property type="entry name" value="RIBOSOME MATURATION FACTOR RIMM"/>
    <property type="match status" value="1"/>
</dbReference>
<keyword evidence="4 5" id="KW-0143">Chaperone</keyword>
<dbReference type="SUPFAM" id="SSF50346">
    <property type="entry name" value="PRC-barrel domain"/>
    <property type="match status" value="1"/>
</dbReference>
<accession>A0ABX3IN51</accession>
<comment type="subcellular location">
    <subcellularLocation>
        <location evidence="5">Cytoplasm</location>
    </subcellularLocation>
</comment>
<dbReference type="HAMAP" id="MF_00014">
    <property type="entry name" value="Ribosome_mat_RimM"/>
    <property type="match status" value="1"/>
</dbReference>
<sequence>MIKTLHELLKDKVPVAILGKTHGLGGELRLLPLTNIPEVIESLDEVFIYNEKVKKFLFGRISYMVLSNGYYIVKIKGIDSVNDAKKFVGSKLYIEKSMLPSLKDDEYYFYEILGLNVFDENGKNIGKVDEIIQTGSNDVLVINKDTENELMIPVIKDYVVLIDKKDRKIVVRLPEWLG</sequence>
<keyword evidence="1 5" id="KW-0963">Cytoplasm</keyword>
<dbReference type="InterPro" id="IPR002676">
    <property type="entry name" value="RimM_N"/>
</dbReference>
<dbReference type="NCBIfam" id="TIGR02273">
    <property type="entry name" value="16S_RimM"/>
    <property type="match status" value="1"/>
</dbReference>
<dbReference type="InterPro" id="IPR011961">
    <property type="entry name" value="RimM"/>
</dbReference>
<dbReference type="InterPro" id="IPR056792">
    <property type="entry name" value="PRC_RimM"/>
</dbReference>
<dbReference type="InterPro" id="IPR036976">
    <property type="entry name" value="RimM_N_sf"/>
</dbReference>
<dbReference type="Pfam" id="PF24986">
    <property type="entry name" value="PRC_RimM"/>
    <property type="match status" value="1"/>
</dbReference>
<evidence type="ECO:0000259" key="7">
    <source>
        <dbReference type="Pfam" id="PF24986"/>
    </source>
</evidence>
<evidence type="ECO:0000256" key="2">
    <source>
        <dbReference type="ARBA" id="ARBA00022517"/>
    </source>
</evidence>
<feature type="domain" description="Ribosome maturation factor RimM PRC barrel" evidence="7">
    <location>
        <begin position="111"/>
        <end position="175"/>
    </location>
</feature>
<evidence type="ECO:0000256" key="3">
    <source>
        <dbReference type="ARBA" id="ARBA00022552"/>
    </source>
</evidence>
<evidence type="ECO:0000313" key="9">
    <source>
        <dbReference type="Proteomes" id="UP000242616"/>
    </source>
</evidence>
<evidence type="ECO:0000256" key="5">
    <source>
        <dbReference type="HAMAP-Rule" id="MF_00014"/>
    </source>
</evidence>
<dbReference type="RefSeq" id="WP_075665121.1">
    <property type="nucleotide sequence ID" value="NZ_LBFC01000002.1"/>
</dbReference>
<comment type="domain">
    <text evidence="5">The PRC barrel domain binds ribosomal protein uS19.</text>
</comment>
<keyword evidence="2 5" id="KW-0690">Ribosome biogenesis</keyword>
<evidence type="ECO:0000259" key="6">
    <source>
        <dbReference type="Pfam" id="PF01782"/>
    </source>
</evidence>
<proteinExistence type="inferred from homology"/>
<comment type="similarity">
    <text evidence="5">Belongs to the RimM family.</text>
</comment>
<evidence type="ECO:0000256" key="1">
    <source>
        <dbReference type="ARBA" id="ARBA00022490"/>
    </source>
</evidence>
<dbReference type="Pfam" id="PF01782">
    <property type="entry name" value="RimM"/>
    <property type="match status" value="1"/>
</dbReference>
<dbReference type="Proteomes" id="UP000242616">
    <property type="component" value="Unassembled WGS sequence"/>
</dbReference>
<evidence type="ECO:0000313" key="8">
    <source>
        <dbReference type="EMBL" id="ONN28048.1"/>
    </source>
</evidence>
<feature type="domain" description="RimM N-terminal" evidence="6">
    <location>
        <begin position="15"/>
        <end position="97"/>
    </location>
</feature>
<gene>
    <name evidence="5" type="primary">rimM</name>
    <name evidence="8" type="ORF">XJ44_00435</name>
</gene>
<dbReference type="EMBL" id="LBFC01000002">
    <property type="protein sequence ID" value="ONN28048.1"/>
    <property type="molecule type" value="Genomic_DNA"/>
</dbReference>
<dbReference type="InterPro" id="IPR009000">
    <property type="entry name" value="Transl_B-barrel_sf"/>
</dbReference>
<name>A0ABX3IN51_9BACT</name>
<keyword evidence="9" id="KW-1185">Reference proteome</keyword>
<comment type="subunit">
    <text evidence="5">Binds ribosomal protein uS19.</text>
</comment>
<dbReference type="InterPro" id="IPR011033">
    <property type="entry name" value="PRC_barrel-like_sf"/>
</dbReference>
<comment type="function">
    <text evidence="5">An accessory protein needed during the final step in the assembly of 30S ribosomal subunit, possibly for assembly of the head region. Essential for efficient processing of 16S rRNA. May be needed both before and after RbfA during the maturation of 16S rRNA. It has affinity for free ribosomal 30S subunits but not for 70S ribosomes.</text>
</comment>
<protein>
    <recommendedName>
        <fullName evidence="5">Ribosome maturation factor RimM</fullName>
    </recommendedName>
</protein>
<dbReference type="SUPFAM" id="SSF50447">
    <property type="entry name" value="Translation proteins"/>
    <property type="match status" value="1"/>
</dbReference>
<organism evidence="8 9">
    <name type="scientific">Thermosipho affectus</name>
    <dbReference type="NCBI Taxonomy" id="660294"/>
    <lineage>
        <taxon>Bacteria</taxon>
        <taxon>Thermotogati</taxon>
        <taxon>Thermotogota</taxon>
        <taxon>Thermotogae</taxon>
        <taxon>Thermotogales</taxon>
        <taxon>Fervidobacteriaceae</taxon>
        <taxon>Thermosipho</taxon>
    </lineage>
</organism>
<keyword evidence="3 5" id="KW-0698">rRNA processing</keyword>
<evidence type="ECO:0000256" key="4">
    <source>
        <dbReference type="ARBA" id="ARBA00023186"/>
    </source>
</evidence>
<dbReference type="Gene3D" id="2.30.30.240">
    <property type="entry name" value="PRC-barrel domain"/>
    <property type="match status" value="1"/>
</dbReference>
<comment type="caution">
    <text evidence="8">The sequence shown here is derived from an EMBL/GenBank/DDBJ whole genome shotgun (WGS) entry which is preliminary data.</text>
</comment>